<keyword evidence="2" id="KW-1185">Reference proteome</keyword>
<dbReference type="Gene3D" id="3.40.50.150">
    <property type="entry name" value="Vaccinia Virus protein VP39"/>
    <property type="match status" value="1"/>
</dbReference>
<dbReference type="SUPFAM" id="SSF53335">
    <property type="entry name" value="S-adenosyl-L-methionine-dependent methyltransferases"/>
    <property type="match status" value="1"/>
</dbReference>
<dbReference type="Pfam" id="PF13578">
    <property type="entry name" value="Methyltransf_24"/>
    <property type="match status" value="1"/>
</dbReference>
<protein>
    <submittedName>
        <fullName evidence="1">Methyltransferase domain-containing protein</fullName>
    </submittedName>
</protein>
<dbReference type="AlphaFoldDB" id="A0A1I3T984"/>
<keyword evidence="1" id="KW-0808">Transferase</keyword>
<dbReference type="RefSeq" id="WP_092783510.1">
    <property type="nucleotide sequence ID" value="NZ_FORA01000005.1"/>
</dbReference>
<gene>
    <name evidence="1" type="ORF">SAMN04488095_3332</name>
</gene>
<dbReference type="Proteomes" id="UP000199110">
    <property type="component" value="Unassembled WGS sequence"/>
</dbReference>
<keyword evidence="1" id="KW-0489">Methyltransferase</keyword>
<dbReference type="OrthoDB" id="5764702at2"/>
<reference evidence="1 2" key="1">
    <citation type="submission" date="2016-10" db="EMBL/GenBank/DDBJ databases">
        <authorList>
            <person name="de Groot N.N."/>
        </authorList>
    </citation>
    <scope>NUCLEOTIDE SEQUENCE [LARGE SCALE GENOMIC DNA]</scope>
    <source>
        <strain evidence="1 2">DSM 19073</strain>
    </source>
</reference>
<dbReference type="STRING" id="390807.SAMN04488095_3332"/>
<dbReference type="GO" id="GO:0032259">
    <property type="term" value="P:methylation"/>
    <property type="evidence" value="ECO:0007669"/>
    <property type="project" value="UniProtKB-KW"/>
</dbReference>
<dbReference type="GO" id="GO:0008168">
    <property type="term" value="F:methyltransferase activity"/>
    <property type="evidence" value="ECO:0007669"/>
    <property type="project" value="UniProtKB-KW"/>
</dbReference>
<sequence length="183" mass="20381">MAGKRDETRRNMLEALPKGGIGAEVGVWEGRFSEVILEVCEPTKLHLIDPWEYDPRFNNTGFGRKKNADRMPEMHEMVAEKFAGDDRVVLHRATSQEALLEMDDASLDWVYIDGNHNEPFIGMDLALSVKKVKPGGVIAGDDYHWNDGNGTPVKDAVAKQIAKLGDAATLEVMGQQYIIRLSN</sequence>
<accession>A0A1I3T984</accession>
<evidence type="ECO:0000313" key="2">
    <source>
        <dbReference type="Proteomes" id="UP000199110"/>
    </source>
</evidence>
<dbReference type="InterPro" id="IPR029063">
    <property type="entry name" value="SAM-dependent_MTases_sf"/>
</dbReference>
<evidence type="ECO:0000313" key="1">
    <source>
        <dbReference type="EMBL" id="SFJ67072.1"/>
    </source>
</evidence>
<proteinExistence type="predicted"/>
<organism evidence="1 2">
    <name type="scientific">Jannaschia pohangensis</name>
    <dbReference type="NCBI Taxonomy" id="390807"/>
    <lineage>
        <taxon>Bacteria</taxon>
        <taxon>Pseudomonadati</taxon>
        <taxon>Pseudomonadota</taxon>
        <taxon>Alphaproteobacteria</taxon>
        <taxon>Rhodobacterales</taxon>
        <taxon>Roseobacteraceae</taxon>
        <taxon>Jannaschia</taxon>
    </lineage>
</organism>
<dbReference type="EMBL" id="FORA01000005">
    <property type="protein sequence ID" value="SFJ67072.1"/>
    <property type="molecule type" value="Genomic_DNA"/>
</dbReference>
<name>A0A1I3T984_9RHOB</name>